<dbReference type="Proteomes" id="UP000292087">
    <property type="component" value="Unassembled WGS sequence"/>
</dbReference>
<dbReference type="SUPFAM" id="SSF56317">
    <property type="entry name" value="Carbon-nitrogen hydrolase"/>
    <property type="match status" value="1"/>
</dbReference>
<dbReference type="InterPro" id="IPR036526">
    <property type="entry name" value="C-N_Hydrolase_sf"/>
</dbReference>
<dbReference type="CDD" id="cd01646">
    <property type="entry name" value="RT_Bac_retron_I"/>
    <property type="match status" value="1"/>
</dbReference>
<dbReference type="EMBL" id="SHMF01000003">
    <property type="protein sequence ID" value="TAA34297.1"/>
    <property type="molecule type" value="Genomic_DNA"/>
</dbReference>
<reference evidence="4 5" key="1">
    <citation type="submission" date="2019-02" db="EMBL/GenBank/DDBJ databases">
        <title>WGS of Pseudoxanthomonas species novum from clinical isolates.</title>
        <authorList>
            <person name="Bernier A.-M."/>
            <person name="Bernard K."/>
            <person name="Vachon A."/>
        </authorList>
    </citation>
    <scope>NUCLEOTIDE SEQUENCE [LARGE SCALE GENOMIC DNA]</scope>
    <source>
        <strain evidence="4 5">NML140781</strain>
    </source>
</reference>
<evidence type="ECO:0000259" key="3">
    <source>
        <dbReference type="PROSITE" id="PS50878"/>
    </source>
</evidence>
<evidence type="ECO:0000256" key="2">
    <source>
        <dbReference type="SAM" id="MobiDB-lite"/>
    </source>
</evidence>
<protein>
    <submittedName>
        <fullName evidence="4">RNA-directed DNA polymerase</fullName>
    </submittedName>
</protein>
<dbReference type="PANTHER" id="PTHR34047">
    <property type="entry name" value="NUCLEAR INTRON MATURASE 1, MITOCHONDRIAL-RELATED"/>
    <property type="match status" value="1"/>
</dbReference>
<dbReference type="RefSeq" id="WP_130523750.1">
    <property type="nucleotide sequence ID" value="NZ_SHLZ01000002.1"/>
</dbReference>
<keyword evidence="4" id="KW-0808">Transferase</keyword>
<dbReference type="InterPro" id="IPR000477">
    <property type="entry name" value="RT_dom"/>
</dbReference>
<evidence type="ECO:0000313" key="5">
    <source>
        <dbReference type="Proteomes" id="UP000292087"/>
    </source>
</evidence>
<dbReference type="GO" id="GO:0003964">
    <property type="term" value="F:RNA-directed DNA polymerase activity"/>
    <property type="evidence" value="ECO:0007669"/>
    <property type="project" value="UniProtKB-KW"/>
</dbReference>
<dbReference type="AlphaFoldDB" id="A0A4Q8LRJ0"/>
<dbReference type="InterPro" id="IPR051083">
    <property type="entry name" value="GrpII_Intron_Splice-Mob/Def"/>
</dbReference>
<organism evidence="4 5">
    <name type="scientific">Pseudoxanthomonas winnipegensis</name>
    <dbReference type="NCBI Taxonomy" id="2480810"/>
    <lineage>
        <taxon>Bacteria</taxon>
        <taxon>Pseudomonadati</taxon>
        <taxon>Pseudomonadota</taxon>
        <taxon>Gammaproteobacteria</taxon>
        <taxon>Lysobacterales</taxon>
        <taxon>Lysobacteraceae</taxon>
        <taxon>Pseudoxanthomonas</taxon>
    </lineage>
</organism>
<name>A0A4Q8LRJ0_9GAMM</name>
<gene>
    <name evidence="4" type="ORF">EA656_11130</name>
</gene>
<feature type="region of interest" description="Disordered" evidence="2">
    <location>
        <begin position="1228"/>
        <end position="1257"/>
    </location>
</feature>
<dbReference type="Pfam" id="PF00078">
    <property type="entry name" value="RVT_1"/>
    <property type="match status" value="1"/>
</dbReference>
<evidence type="ECO:0000313" key="4">
    <source>
        <dbReference type="EMBL" id="TAA34297.1"/>
    </source>
</evidence>
<comment type="caution">
    <text evidence="4">The sequence shown here is derived from an EMBL/GenBank/DDBJ whole genome shotgun (WGS) entry which is preliminary data.</text>
</comment>
<evidence type="ECO:0000256" key="1">
    <source>
        <dbReference type="ARBA" id="ARBA00034120"/>
    </source>
</evidence>
<feature type="domain" description="Reverse transcriptase" evidence="3">
    <location>
        <begin position="55"/>
        <end position="379"/>
    </location>
</feature>
<proteinExistence type="inferred from homology"/>
<keyword evidence="4" id="KW-0548">Nucleotidyltransferase</keyword>
<comment type="similarity">
    <text evidence="1">Belongs to the bacterial reverse transcriptase family.</text>
</comment>
<dbReference type="Gene3D" id="3.60.110.10">
    <property type="entry name" value="Carbon-nitrogen hydrolase"/>
    <property type="match status" value="1"/>
</dbReference>
<keyword evidence="4" id="KW-0695">RNA-directed DNA polymerase</keyword>
<sequence length="1257" mass="140562">MNIDTLRPSLDLLSRDFVLIQAWKKTSTYIRYHNWYADTLDIDRTAANLPSFIRELGSELASPRAWRNAPLRMVPAPKPQRWRVSGSGAWEPLDGRAVGAKLRPLAHVDLKSQVVATAIMMCLADRVETQQGDPREKAGEAAAARHLVSYGNRLFCDKGAEGLRHRWGSTKIYRAYYQDYRAFVEFSERAADPVPDTGDERVVVVHSDLSQFYDRVRPSLLNSKIQPFLTDADDGFRNLVANALQWSWDPRDARDVVRYAGESDIDDFTSIALPQGLVSAGFFANVVLADFDGALRRAKQTTIEPGMRVLDCARYVDDLRIVMSVARDISLDKIQQVVADWLQRLLDGTAPSMKVSLEKTQASAIRGEERPLVRQSQKMTRIQSAVSGGFDAIAGVEILDAVQGLIRSQMQYANDRNGGQHWALAPVPDVRDATVSRFAAARYRKTYRSLRPMLDSVGEVARADADEHSVDEGIVRSGRMRTQKDLDEDARAFALGLVEAWVDDPSNVRLLRVGLDLWPSAEVLDHVLRLLQPFTTKNGKRNGPRRVAWYCLAEIFRAGATETGFVDDEEALPAAVDVGAYRDRLREEAIRLASSSRTSLPWYLRQQVLLFLATGAPELPAGLRIGTGKEVAHYRELIHYLRGDPPKGTVGDIATLSVVARRSFLGRDAAVALALPGATPRRLEHVAERDPAFAVELALAKPELAESVSPRTRDDLCLQAQLGMPVEHSLESIVLGKRDLNALRNELSLLSFSIRFLDELRQKPSLEAVCPGDVHVDLDDAHDHPARQVTSLRIQASRVGSAGSLYQPPDWSAAGQRWRFQLGYLLRFILTARQDFTERVVKPHWKAGRGAYRPCVSHWYQRLHALFNGHEAFGDDWLPVSEWIEQFLSALLRWPGQNRDQDFLFVDEGLERCVIALEERLSEVQRLAGATSRLLMLPLRSAWPMRPAEQRPLRACIVQTVFPADNDFDKNDLTCSATETRKKHRRHLSTALAAVERMLDLRETHVGKEGRLDWLILPELAVHPADVATHLIPFARAHKTIILAGLTYEELFSGQPLVNSALWILPVWDPDHGLQVRVRRQGKGNLAPLEASLNDAGPLVQGFRPCQWLVGYEWTNGSFHPPLWLSAAICYDATDLALAADLRNRSDVFAVPALNPDVGTFDQMSLALHYHMFQMVVVANNGKFGGSSAYAPYKEHYKKLVFHMHGQPQASIAFLEIDPIALFQQRKKKNTASDSKEEKKSATSNSWKSPPAGILGG</sequence>
<accession>A0A4Q8LRJ0</accession>
<dbReference type="PANTHER" id="PTHR34047:SF8">
    <property type="entry name" value="PROTEIN YKFC"/>
    <property type="match status" value="1"/>
</dbReference>
<dbReference type="PROSITE" id="PS50878">
    <property type="entry name" value="RT_POL"/>
    <property type="match status" value="1"/>
</dbReference>